<dbReference type="EMBL" id="BAABGQ010000003">
    <property type="protein sequence ID" value="GAA4494261.1"/>
    <property type="molecule type" value="Genomic_DNA"/>
</dbReference>
<feature type="compositionally biased region" description="Low complexity" evidence="1">
    <location>
        <begin position="99"/>
        <end position="108"/>
    </location>
</feature>
<feature type="compositionally biased region" description="Low complexity" evidence="1">
    <location>
        <begin position="71"/>
        <end position="89"/>
    </location>
</feature>
<reference evidence="4" key="1">
    <citation type="journal article" date="2019" name="Int. J. Syst. Evol. Microbiol.">
        <title>The Global Catalogue of Microorganisms (GCM) 10K type strain sequencing project: providing services to taxonomists for standard genome sequencing and annotation.</title>
        <authorList>
            <consortium name="The Broad Institute Genomics Platform"/>
            <consortium name="The Broad Institute Genome Sequencing Center for Infectious Disease"/>
            <person name="Wu L."/>
            <person name="Ma J."/>
        </authorList>
    </citation>
    <scope>NUCLEOTIDE SEQUENCE [LARGE SCALE GENOMIC DNA]</scope>
    <source>
        <strain evidence="4">JCM 17841</strain>
    </source>
</reference>
<evidence type="ECO:0000313" key="3">
    <source>
        <dbReference type="EMBL" id="GAA4494261.1"/>
    </source>
</evidence>
<gene>
    <name evidence="3" type="ORF">GCM10023172_04070</name>
</gene>
<proteinExistence type="predicted"/>
<feature type="region of interest" description="Disordered" evidence="1">
    <location>
        <begin position="23"/>
        <end position="108"/>
    </location>
</feature>
<sequence length="108" mass="9785">MNYSASGRALSALLLGGLLLGACSGGSSDTHTNTPSSTLGTDSAATKVGGMPDSTGTSGTMSAPASGAMNGTSTSPTGGTPGSASGTAGNPTVGGTGASGTTNNTGAN</sequence>
<organism evidence="3 4">
    <name type="scientific">Hymenobacter ginsengisoli</name>
    <dbReference type="NCBI Taxonomy" id="1051626"/>
    <lineage>
        <taxon>Bacteria</taxon>
        <taxon>Pseudomonadati</taxon>
        <taxon>Bacteroidota</taxon>
        <taxon>Cytophagia</taxon>
        <taxon>Cytophagales</taxon>
        <taxon>Hymenobacteraceae</taxon>
        <taxon>Hymenobacter</taxon>
    </lineage>
</organism>
<keyword evidence="4" id="KW-1185">Reference proteome</keyword>
<feature type="compositionally biased region" description="Polar residues" evidence="1">
    <location>
        <begin position="29"/>
        <end position="44"/>
    </location>
</feature>
<feature type="signal peptide" evidence="2">
    <location>
        <begin position="1"/>
        <end position="27"/>
    </location>
</feature>
<evidence type="ECO:0000256" key="1">
    <source>
        <dbReference type="SAM" id="MobiDB-lite"/>
    </source>
</evidence>
<evidence type="ECO:0000256" key="2">
    <source>
        <dbReference type="SAM" id="SignalP"/>
    </source>
</evidence>
<protein>
    <submittedName>
        <fullName evidence="3">Uncharacterized protein</fullName>
    </submittedName>
</protein>
<evidence type="ECO:0000313" key="4">
    <source>
        <dbReference type="Proteomes" id="UP001501243"/>
    </source>
</evidence>
<comment type="caution">
    <text evidence="3">The sequence shown here is derived from an EMBL/GenBank/DDBJ whole genome shotgun (WGS) entry which is preliminary data.</text>
</comment>
<dbReference type="RefSeq" id="WP_208130379.1">
    <property type="nucleotide sequence ID" value="NZ_BAABGQ010000003.1"/>
</dbReference>
<feature type="compositionally biased region" description="Polar residues" evidence="1">
    <location>
        <begin position="54"/>
        <end position="63"/>
    </location>
</feature>
<feature type="chain" id="PRO_5045628422" evidence="2">
    <location>
        <begin position="28"/>
        <end position="108"/>
    </location>
</feature>
<keyword evidence="2" id="KW-0732">Signal</keyword>
<dbReference type="Proteomes" id="UP001501243">
    <property type="component" value="Unassembled WGS sequence"/>
</dbReference>
<name>A0ABP8Q0D5_9BACT</name>
<accession>A0ABP8Q0D5</accession>